<gene>
    <name evidence="8" type="ORF">SCF082_LOCUS14777</name>
</gene>
<feature type="domain" description="Neurotransmitter-gated ion-channel ligand-binding" evidence="7">
    <location>
        <begin position="60"/>
        <end position="243"/>
    </location>
</feature>
<evidence type="ECO:0000313" key="8">
    <source>
        <dbReference type="EMBL" id="CAK9020075.1"/>
    </source>
</evidence>
<dbReference type="PANTHER" id="PTHR18945">
    <property type="entry name" value="NEUROTRANSMITTER GATED ION CHANNEL"/>
    <property type="match status" value="1"/>
</dbReference>
<evidence type="ECO:0000256" key="1">
    <source>
        <dbReference type="ARBA" id="ARBA00004141"/>
    </source>
</evidence>
<comment type="subcellular location">
    <subcellularLocation>
        <location evidence="1">Membrane</location>
        <topology evidence="1">Multi-pass membrane protein</topology>
    </subcellularLocation>
</comment>
<sequence>MQTLQRFSYVFIIGCWIGEAATGTQSEICQEGELAKSSELLQRVPPILQSALLEFKQPPKELRPQEGGPPDFIEVAVALKGFYGADLHNEQWEADIIIMLSWYDPRVAGLVPKDETVRTLSEEQAGDMMWTPDIVVTNTELHGDRVVATSFQVSIDGVVNKTQRMLVKIKEDFNGKEFPYDSQALHVLLASASYMIDDVQLVPMAFVNISDPGERAFDKSDWTFLSHEMTIFNESTGSMHKSRAQFVVHVLRDASPYVQSTIFPEIMIVVLSYTVFLFPVNPGFAMPRVSSAVIAFLSILTISTRTSAMLPEVRRGLVWMELFEVVCKMLLFTVILLNILIEMVFHTWQQPELAKQLVHELRLGFPLIAGLSMAVCWLATGKRLELFCNSVRFSLLLVTILFIMTVLRRSRIYAQMQK</sequence>
<name>A0ABP0K0V5_9DINO</name>
<dbReference type="InterPro" id="IPR006201">
    <property type="entry name" value="Neur_channel"/>
</dbReference>
<evidence type="ECO:0000256" key="2">
    <source>
        <dbReference type="ARBA" id="ARBA00022692"/>
    </source>
</evidence>
<evidence type="ECO:0000256" key="6">
    <source>
        <dbReference type="SAM" id="SignalP"/>
    </source>
</evidence>
<evidence type="ECO:0000256" key="3">
    <source>
        <dbReference type="ARBA" id="ARBA00022989"/>
    </source>
</evidence>
<accession>A0ABP0K0V5</accession>
<dbReference type="Gene3D" id="2.70.170.10">
    <property type="entry name" value="Neurotransmitter-gated ion-channel ligand-binding domain"/>
    <property type="match status" value="1"/>
</dbReference>
<dbReference type="Proteomes" id="UP001642464">
    <property type="component" value="Unassembled WGS sequence"/>
</dbReference>
<dbReference type="InterPro" id="IPR038050">
    <property type="entry name" value="Neuro_actylchol_rec"/>
</dbReference>
<dbReference type="Pfam" id="PF02931">
    <property type="entry name" value="Neur_chan_LBD"/>
    <property type="match status" value="1"/>
</dbReference>
<feature type="transmembrane region" description="Helical" evidence="5">
    <location>
        <begin position="292"/>
        <end position="310"/>
    </location>
</feature>
<keyword evidence="8" id="KW-0675">Receptor</keyword>
<evidence type="ECO:0000256" key="5">
    <source>
        <dbReference type="SAM" id="Phobius"/>
    </source>
</evidence>
<dbReference type="SUPFAM" id="SSF90112">
    <property type="entry name" value="Neurotransmitter-gated ion-channel transmembrane pore"/>
    <property type="match status" value="1"/>
</dbReference>
<dbReference type="InterPro" id="IPR036734">
    <property type="entry name" value="Neur_chan_lig-bd_sf"/>
</dbReference>
<evidence type="ECO:0000256" key="4">
    <source>
        <dbReference type="ARBA" id="ARBA00023136"/>
    </source>
</evidence>
<keyword evidence="4 5" id="KW-0472">Membrane</keyword>
<organism evidence="8 9">
    <name type="scientific">Durusdinium trenchii</name>
    <dbReference type="NCBI Taxonomy" id="1381693"/>
    <lineage>
        <taxon>Eukaryota</taxon>
        <taxon>Sar</taxon>
        <taxon>Alveolata</taxon>
        <taxon>Dinophyceae</taxon>
        <taxon>Suessiales</taxon>
        <taxon>Symbiodiniaceae</taxon>
        <taxon>Durusdinium</taxon>
    </lineage>
</organism>
<proteinExistence type="predicted"/>
<protein>
    <submittedName>
        <fullName evidence="8">Gamma-aminobutyric acid receptor subunit beta-2 (GABA(A) receptor subunit beta-2)</fullName>
    </submittedName>
</protein>
<dbReference type="EMBL" id="CAXAMM010009336">
    <property type="protein sequence ID" value="CAK9020075.1"/>
    <property type="molecule type" value="Genomic_DNA"/>
</dbReference>
<keyword evidence="9" id="KW-1185">Reference proteome</keyword>
<keyword evidence="3 5" id="KW-1133">Transmembrane helix</keyword>
<dbReference type="InterPro" id="IPR036719">
    <property type="entry name" value="Neuro-gated_channel_TM_sf"/>
</dbReference>
<feature type="transmembrane region" description="Helical" evidence="5">
    <location>
        <begin position="386"/>
        <end position="407"/>
    </location>
</feature>
<dbReference type="InterPro" id="IPR006202">
    <property type="entry name" value="Neur_chan_lig-bd"/>
</dbReference>
<feature type="transmembrane region" description="Helical" evidence="5">
    <location>
        <begin position="361"/>
        <end position="380"/>
    </location>
</feature>
<dbReference type="Gene3D" id="1.20.58.390">
    <property type="entry name" value="Neurotransmitter-gated ion-channel transmembrane domain"/>
    <property type="match status" value="1"/>
</dbReference>
<evidence type="ECO:0000313" key="9">
    <source>
        <dbReference type="Proteomes" id="UP001642464"/>
    </source>
</evidence>
<feature type="signal peptide" evidence="6">
    <location>
        <begin position="1"/>
        <end position="26"/>
    </location>
</feature>
<evidence type="ECO:0000259" key="7">
    <source>
        <dbReference type="Pfam" id="PF02931"/>
    </source>
</evidence>
<dbReference type="SUPFAM" id="SSF63712">
    <property type="entry name" value="Nicotinic receptor ligand binding domain-like"/>
    <property type="match status" value="1"/>
</dbReference>
<keyword evidence="6" id="KW-0732">Signal</keyword>
<comment type="caution">
    <text evidence="8">The sequence shown here is derived from an EMBL/GenBank/DDBJ whole genome shotgun (WGS) entry which is preliminary data.</text>
</comment>
<feature type="transmembrane region" description="Helical" evidence="5">
    <location>
        <begin position="262"/>
        <end position="280"/>
    </location>
</feature>
<feature type="chain" id="PRO_5047521011" evidence="6">
    <location>
        <begin position="27"/>
        <end position="418"/>
    </location>
</feature>
<feature type="transmembrane region" description="Helical" evidence="5">
    <location>
        <begin position="322"/>
        <end position="341"/>
    </location>
</feature>
<reference evidence="8 9" key="1">
    <citation type="submission" date="2024-02" db="EMBL/GenBank/DDBJ databases">
        <authorList>
            <person name="Chen Y."/>
            <person name="Shah S."/>
            <person name="Dougan E. K."/>
            <person name="Thang M."/>
            <person name="Chan C."/>
        </authorList>
    </citation>
    <scope>NUCLEOTIDE SEQUENCE [LARGE SCALE GENOMIC DNA]</scope>
</reference>
<keyword evidence="2 5" id="KW-0812">Transmembrane</keyword>